<evidence type="ECO:0000256" key="1">
    <source>
        <dbReference type="SAM" id="MobiDB-lite"/>
    </source>
</evidence>
<feature type="compositionally biased region" description="Acidic residues" evidence="1">
    <location>
        <begin position="28"/>
        <end position="44"/>
    </location>
</feature>
<dbReference type="PANTHER" id="PTHR45913:SF19">
    <property type="entry name" value="LOW QUALITY PROTEIN: ZINC FINGER BED DOMAIN-CONTAINING PROTEIN 5-LIKE"/>
    <property type="match status" value="1"/>
</dbReference>
<dbReference type="Proteomes" id="UP001281761">
    <property type="component" value="Unassembled WGS sequence"/>
</dbReference>
<dbReference type="PANTHER" id="PTHR45913">
    <property type="entry name" value="EPM2A-INTERACTING PROTEIN 1"/>
    <property type="match status" value="1"/>
</dbReference>
<feature type="region of interest" description="Disordered" evidence="1">
    <location>
        <begin position="16"/>
        <end position="70"/>
    </location>
</feature>
<evidence type="ECO:0000313" key="2">
    <source>
        <dbReference type="EMBL" id="KAK2941088.1"/>
    </source>
</evidence>
<sequence length="719" mass="82820">MTFQPTLAFFSQRVTTQRTRARFPSVQADDDDDEDSSLEDSCEESLDHSVRKPPHPSIGQQKQPEISAEQRRRQKWLKWANRIECVHLDDQSIYSLGNEGLICRICHSHRNHLKYSREEYIVRPARPTHVNSVLGHIHTETHARALSLWLIDLDRIRQAAEVQDDGWRAVHITNQLRAVNQICHRRSSVNDFKSLTNLLDSIVCPTSVSDSHKTNYIRFWELADTLDRFYERRLFSEITTLTPLSLTLDISTDITSISVLCVNLRFFSKDQLARNILVGLSEMQEGTTGLQIFTHFMRVVARAGIDPSQIVSVASDGDPAMTGHNSGFVAQLNQHYPHILFHQCETHKFQLAQKDAFQTPQDSVSATLIHHTALLINFITRSHHFKKRFATLLTESGLAQKKLTKPVQVRWSTCQSTVSQVFKYIETITQTLSTSDDQKIQQIVAFFHDNLNLLRLGGLSLLLSQAHEINLILQRRDLHLAACSDIVDKFKTRLSAITPNSFRPELKKIMIDNKHNQCTPFLDQVSRECSELAQKFKANITSRFSQRTTDKELYLWSHDNLISQDTSMSDNDVLKMAERLRRFVPQILQQHTLTHWKQLKSTYQLNFAMAQLSRNDILSIILTDPLFTAQSAIHPLVRAIRTIHCTTVETEREFSILHYIKRKERNKLTTEHLAVISRVAHNAPPLIPPDDMEMLLEENKRSTIKPVKRDYPDISDWNL</sequence>
<comment type="caution">
    <text evidence="2">The sequence shown here is derived from an EMBL/GenBank/DDBJ whole genome shotgun (WGS) entry which is preliminary data.</text>
</comment>
<proteinExistence type="predicted"/>
<accession>A0ABQ9WP37</accession>
<evidence type="ECO:0008006" key="4">
    <source>
        <dbReference type="Google" id="ProtNLM"/>
    </source>
</evidence>
<dbReference type="SUPFAM" id="SSF53098">
    <property type="entry name" value="Ribonuclease H-like"/>
    <property type="match status" value="1"/>
</dbReference>
<organism evidence="2 3">
    <name type="scientific">Blattamonas nauphoetae</name>
    <dbReference type="NCBI Taxonomy" id="2049346"/>
    <lineage>
        <taxon>Eukaryota</taxon>
        <taxon>Metamonada</taxon>
        <taxon>Preaxostyla</taxon>
        <taxon>Oxymonadida</taxon>
        <taxon>Blattamonas</taxon>
    </lineage>
</organism>
<gene>
    <name evidence="2" type="ORF">BLNAU_24002</name>
</gene>
<evidence type="ECO:0000313" key="3">
    <source>
        <dbReference type="Proteomes" id="UP001281761"/>
    </source>
</evidence>
<name>A0ABQ9WP37_9EUKA</name>
<dbReference type="EMBL" id="JARBJD010000551">
    <property type="protein sequence ID" value="KAK2941088.1"/>
    <property type="molecule type" value="Genomic_DNA"/>
</dbReference>
<protein>
    <recommendedName>
        <fullName evidence="4">DUF4371 domain-containing protein</fullName>
    </recommendedName>
</protein>
<reference evidence="2 3" key="1">
    <citation type="journal article" date="2022" name="bioRxiv">
        <title>Genomics of Preaxostyla Flagellates Illuminates Evolutionary Transitions and the Path Towards Mitochondrial Loss.</title>
        <authorList>
            <person name="Novak L.V.F."/>
            <person name="Treitli S.C."/>
            <person name="Pyrih J."/>
            <person name="Halakuc P."/>
            <person name="Pipaliya S.V."/>
            <person name="Vacek V."/>
            <person name="Brzon O."/>
            <person name="Soukal P."/>
            <person name="Eme L."/>
            <person name="Dacks J.B."/>
            <person name="Karnkowska A."/>
            <person name="Elias M."/>
            <person name="Hampl V."/>
        </authorList>
    </citation>
    <scope>NUCLEOTIDE SEQUENCE [LARGE SCALE GENOMIC DNA]</scope>
    <source>
        <strain evidence="2">NAU3</strain>
        <tissue evidence="2">Gut</tissue>
    </source>
</reference>
<keyword evidence="3" id="KW-1185">Reference proteome</keyword>
<dbReference type="InterPro" id="IPR012337">
    <property type="entry name" value="RNaseH-like_sf"/>
</dbReference>